<dbReference type="RefSeq" id="XP_038060273.1">
    <property type="nucleotide sequence ID" value="XM_038204345.1"/>
</dbReference>
<evidence type="ECO:0000256" key="6">
    <source>
        <dbReference type="PIRSR" id="PIRSR604254-1"/>
    </source>
</evidence>
<evidence type="ECO:0000313" key="8">
    <source>
        <dbReference type="EnsemblMetazoa" id="XP_038060273.1"/>
    </source>
</evidence>
<feature type="transmembrane region" description="Helical" evidence="7">
    <location>
        <begin position="156"/>
        <end position="176"/>
    </location>
</feature>
<dbReference type="Proteomes" id="UP000887568">
    <property type="component" value="Unplaced"/>
</dbReference>
<feature type="transmembrane region" description="Helical" evidence="7">
    <location>
        <begin position="121"/>
        <end position="144"/>
    </location>
</feature>
<feature type="transmembrane region" description="Helical" evidence="7">
    <location>
        <begin position="219"/>
        <end position="238"/>
    </location>
</feature>
<feature type="binding site" evidence="6">
    <location>
        <position position="142"/>
    </location>
    <ligand>
        <name>Zn(2+)</name>
        <dbReference type="ChEBI" id="CHEBI:29105"/>
    </ligand>
</feature>
<sequence length="329" mass="37980">MDNKVGFGFVSAHDTEMMNDTFKGRLQDAALIDPYYLKNGTGGVSRHHFSEIPHYLQGNPFIQRGYLSQLSYKKCIKSTFLWSNETVNVWSHLIGFLIFLALTIYDNLVTIPNFNGTLSDHLIYTVFLTCFQVCMLCSAGFHLFRVHSEEVSKRWFSLDLAGVSVGMLGCYFPSVYYGFFCYPYWKNVHMVIVCSLLAMTLTVQLHRRFLTSAWATKRLLLFCISVAYGVGPSIHWIYLHGGFQEEIVQIFVPKLILMYTLAILALFFYASKFPERCFPGKVDYIGSSHQWWHIIIVIVFLWWHHVGIELVEYRTKYPCLSENGSLLSL</sequence>
<dbReference type="GO" id="GO:0038023">
    <property type="term" value="F:signaling receptor activity"/>
    <property type="evidence" value="ECO:0007669"/>
    <property type="project" value="TreeGrafter"/>
</dbReference>
<organism evidence="8 9">
    <name type="scientific">Patiria miniata</name>
    <name type="common">Bat star</name>
    <name type="synonym">Asterina miniata</name>
    <dbReference type="NCBI Taxonomy" id="46514"/>
    <lineage>
        <taxon>Eukaryota</taxon>
        <taxon>Metazoa</taxon>
        <taxon>Echinodermata</taxon>
        <taxon>Eleutherozoa</taxon>
        <taxon>Asterozoa</taxon>
        <taxon>Asteroidea</taxon>
        <taxon>Valvatacea</taxon>
        <taxon>Valvatida</taxon>
        <taxon>Asterinidae</taxon>
        <taxon>Patiria</taxon>
    </lineage>
</organism>
<keyword evidence="6" id="KW-0862">Zinc</keyword>
<keyword evidence="6" id="KW-0479">Metal-binding</keyword>
<evidence type="ECO:0000256" key="4">
    <source>
        <dbReference type="ARBA" id="ARBA00022989"/>
    </source>
</evidence>
<keyword evidence="3 7" id="KW-0812">Transmembrane</keyword>
<dbReference type="OMA" id="HSQPCPD"/>
<feature type="transmembrane region" description="Helical" evidence="7">
    <location>
        <begin position="291"/>
        <end position="308"/>
    </location>
</feature>
<evidence type="ECO:0000256" key="7">
    <source>
        <dbReference type="SAM" id="Phobius"/>
    </source>
</evidence>
<feature type="binding site" evidence="6">
    <location>
        <position position="293"/>
    </location>
    <ligand>
        <name>Zn(2+)</name>
        <dbReference type="ChEBI" id="CHEBI:29105"/>
    </ligand>
</feature>
<dbReference type="GO" id="GO:0046872">
    <property type="term" value="F:metal ion binding"/>
    <property type="evidence" value="ECO:0007669"/>
    <property type="project" value="UniProtKB-KW"/>
</dbReference>
<dbReference type="PANTHER" id="PTHR20855">
    <property type="entry name" value="ADIPOR/PROGESTIN RECEPTOR-RELATED"/>
    <property type="match status" value="1"/>
</dbReference>
<feature type="transmembrane region" description="Helical" evidence="7">
    <location>
        <begin position="87"/>
        <end position="105"/>
    </location>
</feature>
<evidence type="ECO:0000256" key="5">
    <source>
        <dbReference type="ARBA" id="ARBA00023136"/>
    </source>
</evidence>
<comment type="similarity">
    <text evidence="2">Belongs to the ADIPOR family.</text>
</comment>
<evidence type="ECO:0000256" key="3">
    <source>
        <dbReference type="ARBA" id="ARBA00022692"/>
    </source>
</evidence>
<evidence type="ECO:0000313" key="9">
    <source>
        <dbReference type="Proteomes" id="UP000887568"/>
    </source>
</evidence>
<name>A0A914A927_PATMI</name>
<dbReference type="InterPro" id="IPR004254">
    <property type="entry name" value="AdipoR/HlyIII-related"/>
</dbReference>
<keyword evidence="9" id="KW-1185">Reference proteome</keyword>
<dbReference type="Pfam" id="PF03006">
    <property type="entry name" value="HlyIII"/>
    <property type="match status" value="1"/>
</dbReference>
<feature type="transmembrane region" description="Helical" evidence="7">
    <location>
        <begin position="188"/>
        <end position="207"/>
    </location>
</feature>
<feature type="binding site" evidence="6">
    <location>
        <position position="289"/>
    </location>
    <ligand>
        <name>Zn(2+)</name>
        <dbReference type="ChEBI" id="CHEBI:29105"/>
    </ligand>
</feature>
<dbReference type="GeneID" id="119731254"/>
<evidence type="ECO:0000256" key="2">
    <source>
        <dbReference type="ARBA" id="ARBA00007018"/>
    </source>
</evidence>
<keyword evidence="5 7" id="KW-0472">Membrane</keyword>
<evidence type="ECO:0000256" key="1">
    <source>
        <dbReference type="ARBA" id="ARBA00004141"/>
    </source>
</evidence>
<reference evidence="8" key="1">
    <citation type="submission" date="2022-11" db="UniProtKB">
        <authorList>
            <consortium name="EnsemblMetazoa"/>
        </authorList>
    </citation>
    <scope>IDENTIFICATION</scope>
</reference>
<dbReference type="OrthoDB" id="529367at2759"/>
<evidence type="ECO:0008006" key="10">
    <source>
        <dbReference type="Google" id="ProtNLM"/>
    </source>
</evidence>
<comment type="subcellular location">
    <subcellularLocation>
        <location evidence="1">Membrane</location>
        <topology evidence="1">Multi-pass membrane protein</topology>
    </subcellularLocation>
</comment>
<protein>
    <recommendedName>
        <fullName evidence="10">Progestin and adipoQ receptor family member 3</fullName>
    </recommendedName>
</protein>
<dbReference type="GO" id="GO:0016020">
    <property type="term" value="C:membrane"/>
    <property type="evidence" value="ECO:0007669"/>
    <property type="project" value="UniProtKB-SubCell"/>
</dbReference>
<accession>A0A914A927</accession>
<feature type="transmembrane region" description="Helical" evidence="7">
    <location>
        <begin position="250"/>
        <end position="270"/>
    </location>
</feature>
<dbReference type="AlphaFoldDB" id="A0A914A927"/>
<dbReference type="EnsemblMetazoa" id="XM_038204345.1">
    <property type="protein sequence ID" value="XP_038060273.1"/>
    <property type="gene ID" value="LOC119731254"/>
</dbReference>
<proteinExistence type="inferred from homology"/>
<keyword evidence="4 7" id="KW-1133">Transmembrane helix</keyword>
<dbReference type="PANTHER" id="PTHR20855:SF15">
    <property type="entry name" value="PROGESTIN AND ADIPOQ RECEPTOR FAMILY MEMBER 3"/>
    <property type="match status" value="1"/>
</dbReference>